<dbReference type="EMBL" id="JAPEVG010000043">
    <property type="protein sequence ID" value="KAJ8489856.1"/>
    <property type="molecule type" value="Genomic_DNA"/>
</dbReference>
<protein>
    <recommendedName>
        <fullName evidence="4">Secreted protein</fullName>
    </recommendedName>
</protein>
<comment type="caution">
    <text evidence="2">The sequence shown here is derived from an EMBL/GenBank/DDBJ whole genome shotgun (WGS) entry which is preliminary data.</text>
</comment>
<name>A0AAD7XEA2_9APHY</name>
<feature type="signal peptide" evidence="1">
    <location>
        <begin position="1"/>
        <end position="25"/>
    </location>
</feature>
<keyword evidence="3" id="KW-1185">Reference proteome</keyword>
<accession>A0AAD7XEA2</accession>
<dbReference type="Proteomes" id="UP001215151">
    <property type="component" value="Unassembled WGS sequence"/>
</dbReference>
<evidence type="ECO:0000256" key="1">
    <source>
        <dbReference type="SAM" id="SignalP"/>
    </source>
</evidence>
<evidence type="ECO:0000313" key="3">
    <source>
        <dbReference type="Proteomes" id="UP001215151"/>
    </source>
</evidence>
<keyword evidence="1" id="KW-0732">Signal</keyword>
<evidence type="ECO:0000313" key="2">
    <source>
        <dbReference type="EMBL" id="KAJ8489856.1"/>
    </source>
</evidence>
<organism evidence="2 3">
    <name type="scientific">Trametes cubensis</name>
    <dbReference type="NCBI Taxonomy" id="1111947"/>
    <lineage>
        <taxon>Eukaryota</taxon>
        <taxon>Fungi</taxon>
        <taxon>Dikarya</taxon>
        <taxon>Basidiomycota</taxon>
        <taxon>Agaricomycotina</taxon>
        <taxon>Agaricomycetes</taxon>
        <taxon>Polyporales</taxon>
        <taxon>Polyporaceae</taxon>
        <taxon>Trametes</taxon>
    </lineage>
</organism>
<proteinExistence type="predicted"/>
<gene>
    <name evidence="2" type="ORF">ONZ51_g2684</name>
</gene>
<sequence length="103" mass="10685">MHTNRAAVMWTASTICLRLAGTAHSESSASPNVTGAVQRPAAPKARNVCDLISQVADMGWARGGEVDEALDMRLTAPLDGTLSADCAAWMTLATTSTRLPSAG</sequence>
<evidence type="ECO:0008006" key="4">
    <source>
        <dbReference type="Google" id="ProtNLM"/>
    </source>
</evidence>
<feature type="chain" id="PRO_5042258137" description="Secreted protein" evidence="1">
    <location>
        <begin position="26"/>
        <end position="103"/>
    </location>
</feature>
<dbReference type="AlphaFoldDB" id="A0AAD7XEA2"/>
<reference evidence="2" key="1">
    <citation type="submission" date="2022-11" db="EMBL/GenBank/DDBJ databases">
        <title>Genome Sequence of Cubamyces cubensis.</title>
        <authorList>
            <person name="Buettner E."/>
        </authorList>
    </citation>
    <scope>NUCLEOTIDE SEQUENCE</scope>
    <source>
        <strain evidence="2">MPL-01</strain>
    </source>
</reference>